<organism evidence="2 3">
    <name type="scientific">Liparis tanakae</name>
    <name type="common">Tanaka's snailfish</name>
    <dbReference type="NCBI Taxonomy" id="230148"/>
    <lineage>
        <taxon>Eukaryota</taxon>
        <taxon>Metazoa</taxon>
        <taxon>Chordata</taxon>
        <taxon>Craniata</taxon>
        <taxon>Vertebrata</taxon>
        <taxon>Euteleostomi</taxon>
        <taxon>Actinopterygii</taxon>
        <taxon>Neopterygii</taxon>
        <taxon>Teleostei</taxon>
        <taxon>Neoteleostei</taxon>
        <taxon>Acanthomorphata</taxon>
        <taxon>Eupercaria</taxon>
        <taxon>Perciformes</taxon>
        <taxon>Cottioidei</taxon>
        <taxon>Cottales</taxon>
        <taxon>Liparidae</taxon>
        <taxon>Liparis</taxon>
    </lineage>
</organism>
<dbReference type="AlphaFoldDB" id="A0A4Z2J493"/>
<keyword evidence="3" id="KW-1185">Reference proteome</keyword>
<sequence length="323" mass="34896">MALAPEQQQVRQVAVDRVQQCLAGLLTLDPRNLKQLVQSVLGSRDLLDDVQLLRVQDVQHVVEDGLQVARVQTHLPEHVMDEKGVGSPLVMKEPFLLRAESLLEVESQRSRGSDSSGKKPLVRSTGDGSTPMPLAPPTLPPPTLQGDSSGLWVETLGASATLSEGLSHRRESGFLPLAAWSGSISRTTDDGAGAHRGTAKNGTAVPEKLPGCLGGRCKEQRVLQLVPAMLTELKMKNICVQEKVRDVSLLFLNKTWFTTVSPPHIHSAHLWVVLHDTADLLHHVDAALSVQGVDQLGQVGVAIPDGPMLQRGVRPLVIRRVAV</sequence>
<dbReference type="EMBL" id="SRLO01000023">
    <property type="protein sequence ID" value="TNN85000.1"/>
    <property type="molecule type" value="Genomic_DNA"/>
</dbReference>
<protein>
    <submittedName>
        <fullName evidence="2">Uncharacterized protein</fullName>
    </submittedName>
</protein>
<feature type="region of interest" description="Disordered" evidence="1">
    <location>
        <begin position="106"/>
        <end position="148"/>
    </location>
</feature>
<dbReference type="Proteomes" id="UP000314294">
    <property type="component" value="Unassembled WGS sequence"/>
</dbReference>
<gene>
    <name evidence="2" type="ORF">EYF80_004654</name>
</gene>
<proteinExistence type="predicted"/>
<feature type="compositionally biased region" description="Pro residues" evidence="1">
    <location>
        <begin position="133"/>
        <end position="143"/>
    </location>
</feature>
<comment type="caution">
    <text evidence="2">The sequence shown here is derived from an EMBL/GenBank/DDBJ whole genome shotgun (WGS) entry which is preliminary data.</text>
</comment>
<accession>A0A4Z2J493</accession>
<evidence type="ECO:0000256" key="1">
    <source>
        <dbReference type="SAM" id="MobiDB-lite"/>
    </source>
</evidence>
<reference evidence="2 3" key="1">
    <citation type="submission" date="2019-03" db="EMBL/GenBank/DDBJ databases">
        <title>First draft genome of Liparis tanakae, snailfish: a comprehensive survey of snailfish specific genes.</title>
        <authorList>
            <person name="Kim W."/>
            <person name="Song I."/>
            <person name="Jeong J.-H."/>
            <person name="Kim D."/>
            <person name="Kim S."/>
            <person name="Ryu S."/>
            <person name="Song J.Y."/>
            <person name="Lee S.K."/>
        </authorList>
    </citation>
    <scope>NUCLEOTIDE SEQUENCE [LARGE SCALE GENOMIC DNA]</scope>
    <source>
        <tissue evidence="2">Muscle</tissue>
    </source>
</reference>
<name>A0A4Z2J493_9TELE</name>
<evidence type="ECO:0000313" key="2">
    <source>
        <dbReference type="EMBL" id="TNN85000.1"/>
    </source>
</evidence>
<dbReference type="OrthoDB" id="8933063at2759"/>
<evidence type="ECO:0000313" key="3">
    <source>
        <dbReference type="Proteomes" id="UP000314294"/>
    </source>
</evidence>